<reference evidence="2 3" key="1">
    <citation type="submission" date="2007-08" db="EMBL/GenBank/DDBJ databases">
        <title>Draft genome sequence of Clostridium leptum (DSM 753).</title>
        <authorList>
            <person name="Sudarsanam P."/>
            <person name="Ley R."/>
            <person name="Guruge J."/>
            <person name="Turnbaugh P.J."/>
            <person name="Mahowald M."/>
            <person name="Liep D."/>
            <person name="Gordon J."/>
        </authorList>
    </citation>
    <scope>NUCLEOTIDE SEQUENCE [LARGE SCALE GENOMIC DNA]</scope>
    <source>
        <strain evidence="2 3">DSM 753</strain>
    </source>
</reference>
<keyword evidence="1" id="KW-1133">Transmembrane helix</keyword>
<keyword evidence="1" id="KW-0812">Transmembrane</keyword>
<accession>A7VQE4</accession>
<evidence type="ECO:0000256" key="1">
    <source>
        <dbReference type="SAM" id="Phobius"/>
    </source>
</evidence>
<dbReference type="AlphaFoldDB" id="A7VQE4"/>
<name>A7VQE4_9FIRM</name>
<keyword evidence="1" id="KW-0472">Membrane</keyword>
<dbReference type="HOGENOM" id="CLU_3151281_0_0_9"/>
<feature type="transmembrane region" description="Helical" evidence="1">
    <location>
        <begin position="23"/>
        <end position="42"/>
    </location>
</feature>
<comment type="caution">
    <text evidence="2">The sequence shown here is derived from an EMBL/GenBank/DDBJ whole genome shotgun (WGS) entry which is preliminary data.</text>
</comment>
<reference evidence="2 3" key="2">
    <citation type="submission" date="2007-08" db="EMBL/GenBank/DDBJ databases">
        <authorList>
            <person name="Fulton L."/>
            <person name="Clifton S."/>
            <person name="Fulton B."/>
            <person name="Xu J."/>
            <person name="Minx P."/>
            <person name="Pepin K.H."/>
            <person name="Johnson M."/>
            <person name="Thiruvilangam P."/>
            <person name="Bhonagiri V."/>
            <person name="Nash W.E."/>
            <person name="Wang C."/>
            <person name="Mardis E.R."/>
            <person name="Wilson R.K."/>
        </authorList>
    </citation>
    <scope>NUCLEOTIDE SEQUENCE [LARGE SCALE GENOMIC DNA]</scope>
    <source>
        <strain evidence="2 3">DSM 753</strain>
    </source>
</reference>
<organism evidence="2 3">
    <name type="scientific">[Clostridium] leptum DSM 753</name>
    <dbReference type="NCBI Taxonomy" id="428125"/>
    <lineage>
        <taxon>Bacteria</taxon>
        <taxon>Bacillati</taxon>
        <taxon>Bacillota</taxon>
        <taxon>Clostridia</taxon>
        <taxon>Eubacteriales</taxon>
        <taxon>Oscillospiraceae</taxon>
        <taxon>Oscillospiraceae incertae sedis</taxon>
    </lineage>
</organism>
<sequence>MPCGEERNDKTREERKRKMDTKAILLIILCAVILGGLVFLHIRNRRRK</sequence>
<dbReference type="EMBL" id="ABCB02000015">
    <property type="protein sequence ID" value="EDO62355.1"/>
    <property type="molecule type" value="Genomic_DNA"/>
</dbReference>
<proteinExistence type="predicted"/>
<evidence type="ECO:0000313" key="3">
    <source>
        <dbReference type="Proteomes" id="UP000003490"/>
    </source>
</evidence>
<evidence type="ECO:0000313" key="2">
    <source>
        <dbReference type="EMBL" id="EDO62355.1"/>
    </source>
</evidence>
<gene>
    <name evidence="2" type="ORF">CLOLEP_00774</name>
</gene>
<protein>
    <submittedName>
        <fullName evidence="2">Uncharacterized protein</fullName>
    </submittedName>
</protein>
<dbReference type="Proteomes" id="UP000003490">
    <property type="component" value="Unassembled WGS sequence"/>
</dbReference>